<reference evidence="1" key="1">
    <citation type="journal article" date="2015" name="MBio">
        <title>Eco-Evolutionary Dynamics of Episomes among Ecologically Cohesive Bacterial Populations.</title>
        <authorList>
            <person name="Xue H."/>
            <person name="Cordero O.X."/>
            <person name="Camas F.M."/>
            <person name="Trimble W."/>
            <person name="Meyer F."/>
            <person name="Guglielmini J."/>
            <person name="Rocha E.P."/>
            <person name="Polz M.F."/>
        </authorList>
    </citation>
    <scope>NUCLEOTIDE SEQUENCE</scope>
    <source>
        <strain evidence="1">5S_214</strain>
    </source>
</reference>
<accession>A0A0H3ZMR1</accession>
<evidence type="ECO:0000313" key="1">
    <source>
        <dbReference type="EMBL" id="AKN37455.1"/>
    </source>
</evidence>
<sequence length="46" mass="4893">MYIGATKSTVHQPLLSGFVSVINPLCLLMSLGDSIALGHTKLHKSI</sequence>
<organism evidence="1">
    <name type="scientific">Vibrio splendidus</name>
    <dbReference type="NCBI Taxonomy" id="29497"/>
    <lineage>
        <taxon>Bacteria</taxon>
        <taxon>Pseudomonadati</taxon>
        <taxon>Pseudomonadota</taxon>
        <taxon>Gammaproteobacteria</taxon>
        <taxon>Vibrionales</taxon>
        <taxon>Vibrionaceae</taxon>
        <taxon>Vibrio</taxon>
    </lineage>
</organism>
<proteinExistence type="predicted"/>
<protein>
    <submittedName>
        <fullName evidence="1">Uncharacterized protein</fullName>
    </submittedName>
</protein>
<dbReference type="EMBL" id="KP795538">
    <property type="protein sequence ID" value="AKN37455.1"/>
    <property type="molecule type" value="Genomic_DNA"/>
</dbReference>
<name>A0A0H3ZMR1_VIBSP</name>
<dbReference type="AlphaFoldDB" id="A0A0H3ZMR1"/>